<dbReference type="EMBL" id="BK014786">
    <property type="protein sequence ID" value="DAD75596.1"/>
    <property type="molecule type" value="Genomic_DNA"/>
</dbReference>
<reference evidence="1" key="1">
    <citation type="journal article" date="2021" name="Proc. Natl. Acad. Sci. U.S.A.">
        <title>A Catalog of Tens of Thousands of Viruses from Human Metagenomes Reveals Hidden Associations with Chronic Diseases.</title>
        <authorList>
            <person name="Tisza M.J."/>
            <person name="Buck C.B."/>
        </authorList>
    </citation>
    <scope>NUCLEOTIDE SEQUENCE</scope>
    <source>
        <strain evidence="1">Ctr0N4</strain>
    </source>
</reference>
<organism evidence="1">
    <name type="scientific">Siphoviridae sp. ctr0N4</name>
    <dbReference type="NCBI Taxonomy" id="2826473"/>
    <lineage>
        <taxon>Viruses</taxon>
        <taxon>Duplodnaviria</taxon>
        <taxon>Heunggongvirae</taxon>
        <taxon>Uroviricota</taxon>
        <taxon>Caudoviricetes</taxon>
    </lineage>
</organism>
<proteinExistence type="predicted"/>
<evidence type="ECO:0000313" key="1">
    <source>
        <dbReference type="EMBL" id="DAD75596.1"/>
    </source>
</evidence>
<protein>
    <submittedName>
        <fullName evidence="1">Uncharacterized protein</fullName>
    </submittedName>
</protein>
<name>A0A8S5M042_9CAUD</name>
<accession>A0A8S5M042</accession>
<sequence length="61" mass="7158">MSKRPIPEQLEIIEKCIKAVRRELLEDADYDDVTNYLESAEDELCSARQAFREVRVCVTRL</sequence>